<dbReference type="InterPro" id="IPR003736">
    <property type="entry name" value="PAAI_dom"/>
</dbReference>
<dbReference type="EMBL" id="CP045809">
    <property type="protein sequence ID" value="QHN35237.1"/>
    <property type="molecule type" value="Genomic_DNA"/>
</dbReference>
<dbReference type="PANTHER" id="PTHR43240">
    <property type="entry name" value="1,4-DIHYDROXY-2-NAPHTHOYL-COA THIOESTERASE 1"/>
    <property type="match status" value="1"/>
</dbReference>
<name>A0ABX6IHU2_9ACTN</name>
<dbReference type="Pfam" id="PF03061">
    <property type="entry name" value="4HBT"/>
    <property type="match status" value="1"/>
</dbReference>
<evidence type="ECO:0000256" key="1">
    <source>
        <dbReference type="ARBA" id="ARBA00008324"/>
    </source>
</evidence>
<dbReference type="Gene3D" id="3.10.129.10">
    <property type="entry name" value="Hotdog Thioesterase"/>
    <property type="match status" value="1"/>
</dbReference>
<evidence type="ECO:0000256" key="2">
    <source>
        <dbReference type="ARBA" id="ARBA00022801"/>
    </source>
</evidence>
<keyword evidence="5" id="KW-1185">Reference proteome</keyword>
<dbReference type="SUPFAM" id="SSF54637">
    <property type="entry name" value="Thioesterase/thiol ester dehydrase-isomerase"/>
    <property type="match status" value="1"/>
</dbReference>
<accession>A0ABX6IHU2</accession>
<dbReference type="Proteomes" id="UP001059836">
    <property type="component" value="Chromosome"/>
</dbReference>
<keyword evidence="2" id="KW-0378">Hydrolase</keyword>
<dbReference type="NCBIfam" id="TIGR00369">
    <property type="entry name" value="unchar_dom_1"/>
    <property type="match status" value="1"/>
</dbReference>
<dbReference type="InterPro" id="IPR029069">
    <property type="entry name" value="HotDog_dom_sf"/>
</dbReference>
<comment type="similarity">
    <text evidence="1">Belongs to the thioesterase PaaI family.</text>
</comment>
<dbReference type="RefSeq" id="WP_213249276.1">
    <property type="nucleotide sequence ID" value="NZ_CP045806.1"/>
</dbReference>
<reference evidence="4" key="1">
    <citation type="journal article" date="2021" name="Nat. Microbiol.">
        <title>Cocultivation of an ultrasmall environmental parasitic bacterium with lytic ability against bacteria associated with wastewater foams.</title>
        <authorList>
            <person name="Batinovic S."/>
            <person name="Rose J.J.A."/>
            <person name="Ratcliffe J."/>
            <person name="Seviour R.J."/>
            <person name="Petrovski S."/>
        </authorList>
    </citation>
    <scope>NUCLEOTIDE SEQUENCE</scope>
    <source>
        <strain evidence="4">CON9</strain>
    </source>
</reference>
<evidence type="ECO:0000259" key="3">
    <source>
        <dbReference type="Pfam" id="PF03061"/>
    </source>
</evidence>
<dbReference type="InterPro" id="IPR006683">
    <property type="entry name" value="Thioestr_dom"/>
</dbReference>
<evidence type="ECO:0000313" key="5">
    <source>
        <dbReference type="Proteomes" id="UP001059836"/>
    </source>
</evidence>
<dbReference type="CDD" id="cd03443">
    <property type="entry name" value="PaaI_thioesterase"/>
    <property type="match status" value="1"/>
</dbReference>
<protein>
    <submittedName>
        <fullName evidence="4">Hotdog fold thioesterase</fullName>
    </submittedName>
</protein>
<gene>
    <name evidence="4" type="ORF">GII31_10390</name>
</gene>
<proteinExistence type="inferred from homology"/>
<organism evidence="4 5">
    <name type="scientific">Gordonia pseudamarae</name>
    <dbReference type="NCBI Taxonomy" id="2831662"/>
    <lineage>
        <taxon>Bacteria</taxon>
        <taxon>Bacillati</taxon>
        <taxon>Actinomycetota</taxon>
        <taxon>Actinomycetes</taxon>
        <taxon>Mycobacteriales</taxon>
        <taxon>Gordoniaceae</taxon>
        <taxon>Gordonia</taxon>
    </lineage>
</organism>
<evidence type="ECO:0000313" key="4">
    <source>
        <dbReference type="EMBL" id="QHN35237.1"/>
    </source>
</evidence>
<sequence length="138" mass="14402">MSAPDLSIDAASDFLKAAGLHIDEATPDRVTGHIDLGPQHHTPWGVVHGGVYLTAVESAASIGASLAVADRGLIAVGVHNGTDFLRGAYDGRADVVAVPLYQGNTQQLWEVTITRASDGKALSQGKLRLQNVAPRAKV</sequence>
<dbReference type="PANTHER" id="PTHR43240:SF5">
    <property type="entry name" value="1,4-DIHYDROXY-2-NAPHTHOYL-COA THIOESTERASE 1"/>
    <property type="match status" value="1"/>
</dbReference>
<feature type="domain" description="Thioesterase" evidence="3">
    <location>
        <begin position="45"/>
        <end position="120"/>
    </location>
</feature>